<dbReference type="Pfam" id="PF04773">
    <property type="entry name" value="FecR"/>
    <property type="match status" value="1"/>
</dbReference>
<evidence type="ECO:0000259" key="3">
    <source>
        <dbReference type="Pfam" id="PF16344"/>
    </source>
</evidence>
<name>A0A644YR34_9ZZZZ</name>
<keyword evidence="1" id="KW-0812">Transmembrane</keyword>
<dbReference type="PANTHER" id="PTHR30273:SF2">
    <property type="entry name" value="PROTEIN FECR"/>
    <property type="match status" value="1"/>
</dbReference>
<dbReference type="FunFam" id="2.60.120.1440:FF:000001">
    <property type="entry name" value="Putative anti-sigma factor"/>
    <property type="match status" value="1"/>
</dbReference>
<dbReference type="PIRSF" id="PIRSF018266">
    <property type="entry name" value="FecR"/>
    <property type="match status" value="1"/>
</dbReference>
<dbReference type="InterPro" id="IPR006860">
    <property type="entry name" value="FecR"/>
</dbReference>
<feature type="domain" description="FecR protein" evidence="2">
    <location>
        <begin position="167"/>
        <end position="256"/>
    </location>
</feature>
<dbReference type="PANTHER" id="PTHR30273">
    <property type="entry name" value="PERIPLASMIC SIGNAL SENSOR AND SIGMA FACTOR ACTIVATOR FECR-RELATED"/>
    <property type="match status" value="1"/>
</dbReference>
<dbReference type="GO" id="GO:0016989">
    <property type="term" value="F:sigma factor antagonist activity"/>
    <property type="evidence" value="ECO:0007669"/>
    <property type="project" value="TreeGrafter"/>
</dbReference>
<dbReference type="Pfam" id="PF16344">
    <property type="entry name" value="FecR_C"/>
    <property type="match status" value="1"/>
</dbReference>
<proteinExistence type="predicted"/>
<keyword evidence="1" id="KW-1133">Transmembrane helix</keyword>
<gene>
    <name evidence="4" type="ORF">SDC9_77598</name>
</gene>
<evidence type="ECO:0000259" key="2">
    <source>
        <dbReference type="Pfam" id="PF04773"/>
    </source>
</evidence>
<comment type="caution">
    <text evidence="4">The sequence shown here is derived from an EMBL/GenBank/DDBJ whole genome shotgun (WGS) entry which is preliminary data.</text>
</comment>
<dbReference type="Gene3D" id="2.60.120.1440">
    <property type="match status" value="1"/>
</dbReference>
<dbReference type="InterPro" id="IPR032508">
    <property type="entry name" value="FecR_C"/>
</dbReference>
<organism evidence="4">
    <name type="scientific">bioreactor metagenome</name>
    <dbReference type="NCBI Taxonomy" id="1076179"/>
    <lineage>
        <taxon>unclassified sequences</taxon>
        <taxon>metagenomes</taxon>
        <taxon>ecological metagenomes</taxon>
    </lineage>
</organism>
<dbReference type="Gene3D" id="3.55.50.30">
    <property type="match status" value="1"/>
</dbReference>
<feature type="transmembrane region" description="Helical" evidence="1">
    <location>
        <begin position="62"/>
        <end position="85"/>
    </location>
</feature>
<accession>A0A644YR34</accession>
<evidence type="ECO:0000313" key="4">
    <source>
        <dbReference type="EMBL" id="MPM31045.1"/>
    </source>
</evidence>
<keyword evidence="1" id="KW-0472">Membrane</keyword>
<dbReference type="AlphaFoldDB" id="A0A644YR34"/>
<protein>
    <recommendedName>
        <fullName evidence="5">FecR protein domain-containing protein</fullName>
    </recommendedName>
</protein>
<evidence type="ECO:0000256" key="1">
    <source>
        <dbReference type="SAM" id="Phobius"/>
    </source>
</evidence>
<dbReference type="InterPro" id="IPR012373">
    <property type="entry name" value="Ferrdict_sens_TM"/>
</dbReference>
<feature type="domain" description="Protein FecR C-terminal" evidence="3">
    <location>
        <begin position="301"/>
        <end position="369"/>
    </location>
</feature>
<reference evidence="4" key="1">
    <citation type="submission" date="2019-08" db="EMBL/GenBank/DDBJ databases">
        <authorList>
            <person name="Kucharzyk K."/>
            <person name="Murdoch R.W."/>
            <person name="Higgins S."/>
            <person name="Loffler F."/>
        </authorList>
    </citation>
    <scope>NUCLEOTIDE SEQUENCE</scope>
</reference>
<dbReference type="EMBL" id="VSSQ01005963">
    <property type="protein sequence ID" value="MPM31045.1"/>
    <property type="molecule type" value="Genomic_DNA"/>
</dbReference>
<evidence type="ECO:0008006" key="5">
    <source>
        <dbReference type="Google" id="ProtNLM"/>
    </source>
</evidence>
<sequence length="373" mass="42736">MHQKYKEELERAEQIASRIIEKDFYDLEGIEKVLADDYQEHRDSLNGLNLDRIWLRMYYRRYVPRLIAVASAAVIVVMVSLLFVLPDNVDQTYYSETTVILPAEGQITLKLSDGSMVSVDSIKKELETTQGIVYDQNAQVISYDVKSNGQESKEVAEQKYNELFIPKGRSFSLVLSDGSKVWLNAESYIKYPVAFSGGIREVYIEGEAFFDVQKENGNQFVVKTKDYSVKVLGTKFNINTYDQEAFAATTLVEGAVAVSGIGSSEIKIRPGEQLRYDRNSGGVEQFSVDVELYTSWVDNKLKLEEMRLEEMFNILMRRYDIELFYSDEEVKDVKFTGRIPLNENLNVILDQISAISEVEFGVEKRLIVIRKKD</sequence>